<reference evidence="2" key="1">
    <citation type="submission" date="2018-11" db="EMBL/GenBank/DDBJ databases">
        <authorList>
            <consortium name="Pathogen Informatics"/>
        </authorList>
    </citation>
    <scope>NUCLEOTIDE SEQUENCE</scope>
</reference>
<keyword evidence="3" id="KW-1185">Reference proteome</keyword>
<evidence type="ECO:0000313" key="2">
    <source>
        <dbReference type="EMBL" id="VEL07030.1"/>
    </source>
</evidence>
<comment type="caution">
    <text evidence="2">The sequence shown here is derived from an EMBL/GenBank/DDBJ whole genome shotgun (WGS) entry which is preliminary data.</text>
</comment>
<gene>
    <name evidence="2" type="ORF">PXEA_LOCUS470</name>
</gene>
<accession>A0A3S5CB83</accession>
<dbReference type="AlphaFoldDB" id="A0A3S5CB83"/>
<feature type="transmembrane region" description="Helical" evidence="1">
    <location>
        <begin position="12"/>
        <end position="32"/>
    </location>
</feature>
<dbReference type="Proteomes" id="UP000784294">
    <property type="component" value="Unassembled WGS sequence"/>
</dbReference>
<proteinExistence type="predicted"/>
<evidence type="ECO:0000313" key="3">
    <source>
        <dbReference type="Proteomes" id="UP000784294"/>
    </source>
</evidence>
<sequence length="106" mass="11586">MSLELSKLHTGFLASPPFVLVFGMLIRVCHIIPQSSYRSYHSLSLAPKDPPPSFLVQVFHSIPATLSVQFEALFPAISLPFAGMLTTASLSGPLKIKIFKLDESLT</sequence>
<keyword evidence="1" id="KW-0472">Membrane</keyword>
<organism evidence="2 3">
    <name type="scientific">Protopolystoma xenopodis</name>
    <dbReference type="NCBI Taxonomy" id="117903"/>
    <lineage>
        <taxon>Eukaryota</taxon>
        <taxon>Metazoa</taxon>
        <taxon>Spiralia</taxon>
        <taxon>Lophotrochozoa</taxon>
        <taxon>Platyhelminthes</taxon>
        <taxon>Monogenea</taxon>
        <taxon>Polyopisthocotylea</taxon>
        <taxon>Polystomatidea</taxon>
        <taxon>Polystomatidae</taxon>
        <taxon>Protopolystoma</taxon>
    </lineage>
</organism>
<protein>
    <submittedName>
        <fullName evidence="2">Uncharacterized protein</fullName>
    </submittedName>
</protein>
<keyword evidence="1" id="KW-0812">Transmembrane</keyword>
<dbReference type="EMBL" id="CAAALY010000878">
    <property type="protein sequence ID" value="VEL07030.1"/>
    <property type="molecule type" value="Genomic_DNA"/>
</dbReference>
<keyword evidence="1" id="KW-1133">Transmembrane helix</keyword>
<name>A0A3S5CB83_9PLAT</name>
<evidence type="ECO:0000256" key="1">
    <source>
        <dbReference type="SAM" id="Phobius"/>
    </source>
</evidence>